<organism evidence="10 11">
    <name type="scientific">Thalassospira mesophila</name>
    <dbReference type="NCBI Taxonomy" id="1293891"/>
    <lineage>
        <taxon>Bacteria</taxon>
        <taxon>Pseudomonadati</taxon>
        <taxon>Pseudomonadota</taxon>
        <taxon>Alphaproteobacteria</taxon>
        <taxon>Rhodospirillales</taxon>
        <taxon>Thalassospiraceae</taxon>
        <taxon>Thalassospira</taxon>
    </lineage>
</organism>
<evidence type="ECO:0000313" key="10">
    <source>
        <dbReference type="EMBL" id="OSQ39548.1"/>
    </source>
</evidence>
<keyword evidence="1" id="KW-0408">Iron</keyword>
<dbReference type="AlphaFoldDB" id="A0A1Y2L231"/>
<proteinExistence type="inferred from homology"/>
<dbReference type="PROSITE" id="PS51687">
    <property type="entry name" value="SAM_MT_RNA_M5U"/>
    <property type="match status" value="1"/>
</dbReference>
<dbReference type="Proteomes" id="UP000193391">
    <property type="component" value="Unassembled WGS sequence"/>
</dbReference>
<feature type="binding site" evidence="6">
    <location>
        <position position="393"/>
    </location>
    <ligand>
        <name>S-adenosyl-L-methionine</name>
        <dbReference type="ChEBI" id="CHEBI:59789"/>
    </ligand>
</feature>
<comment type="similarity">
    <text evidence="6">Belongs to the class I-like SAM-binding methyltransferase superfamily. RNA M5U methyltransferase family.</text>
</comment>
<evidence type="ECO:0000256" key="4">
    <source>
        <dbReference type="ARBA" id="ARBA00022691"/>
    </source>
</evidence>
<evidence type="ECO:0000256" key="6">
    <source>
        <dbReference type="PROSITE-ProRule" id="PRU01024"/>
    </source>
</evidence>
<feature type="binding site" evidence="6">
    <location>
        <position position="324"/>
    </location>
    <ligand>
        <name>S-adenosyl-L-methionine</name>
        <dbReference type="ChEBI" id="CHEBI:59789"/>
    </ligand>
</feature>
<reference evidence="10 11" key="1">
    <citation type="submission" date="2014-03" db="EMBL/GenBank/DDBJ databases">
        <title>The draft genome sequence of Thalassospira mesophila JCM 18969.</title>
        <authorList>
            <person name="Lai Q."/>
            <person name="Shao Z."/>
        </authorList>
    </citation>
    <scope>NUCLEOTIDE SEQUENCE [LARGE SCALE GENOMIC DNA]</scope>
    <source>
        <strain evidence="10 11">JCM 18969</strain>
    </source>
</reference>
<feature type="compositionally biased region" description="Basic residues" evidence="8">
    <location>
        <begin position="1"/>
        <end position="14"/>
    </location>
</feature>
<dbReference type="Gene3D" id="2.40.50.1070">
    <property type="match status" value="1"/>
</dbReference>
<evidence type="ECO:0000256" key="7">
    <source>
        <dbReference type="PROSITE-ProRule" id="PRU10015"/>
    </source>
</evidence>
<accession>A0A1Y2L231</accession>
<name>A0A1Y2L231_9PROT</name>
<dbReference type="InterPro" id="IPR030390">
    <property type="entry name" value="MeTrfase_TrmA_AS"/>
</dbReference>
<dbReference type="PANTHER" id="PTHR11061">
    <property type="entry name" value="RNA M5U METHYLTRANSFERASE"/>
    <property type="match status" value="1"/>
</dbReference>
<evidence type="ECO:0000256" key="8">
    <source>
        <dbReference type="SAM" id="MobiDB-lite"/>
    </source>
</evidence>
<dbReference type="InterPro" id="IPR012340">
    <property type="entry name" value="NA-bd_OB-fold"/>
</dbReference>
<feature type="region of interest" description="Disordered" evidence="8">
    <location>
        <begin position="1"/>
        <end position="22"/>
    </location>
</feature>
<keyword evidence="1" id="KW-0004">4Fe-4S</keyword>
<feature type="binding site" evidence="6">
    <location>
        <position position="347"/>
    </location>
    <ligand>
        <name>S-adenosyl-L-methionine</name>
        <dbReference type="ChEBI" id="CHEBI:59789"/>
    </ligand>
</feature>
<sequence>MKNRSRNPRSRPGRRSGAAPRRDPLIGVEVDVKIADIGARGDGLAETTAIGGKSVLVYVDGVLPGDDVRVKLRQKRGDGYGAEVVAINAGVTAHAAAKCPHYDQCGGCSLQHLPDADYRTWKRHRAVQAVMRAGISDAGEAENMVAALETSPPSSRRRADFSVICTQEGVFVGFTERFSHHIVNVSECAVLIPAIVEFRNQFQSFLESLPRETVTIIRNVVANYSDTGLDVMIGASHEPNLDLRQGLAELADHVDLARLAWKVGDHPAEPVAQRRTPQVRFAGVPVSVPSGGFLQATREGETALTNAIANALSRIPARQVIDLFCGIGSFTFPLALTGDRRRVMAVEGDINAVRAMQYAVGKASAPIEVIHRDLFRQPLDADALKDADVVVFDPPRAGALAQCEILADFGPEWIFAVSCNPATFARDMRLLRNGGYELQQVVPVDQFLWSPHLEMFAVLRRTLPVAA</sequence>
<keyword evidence="11" id="KW-1185">Reference proteome</keyword>
<dbReference type="GO" id="GO:0070041">
    <property type="term" value="F:rRNA (uridine-C5-)-methyltransferase activity"/>
    <property type="evidence" value="ECO:0007669"/>
    <property type="project" value="TreeGrafter"/>
</dbReference>
<feature type="active site" evidence="7">
    <location>
        <position position="419"/>
    </location>
</feature>
<dbReference type="GO" id="GO:0070475">
    <property type="term" value="P:rRNA base methylation"/>
    <property type="evidence" value="ECO:0007669"/>
    <property type="project" value="TreeGrafter"/>
</dbReference>
<dbReference type="SUPFAM" id="SSF53335">
    <property type="entry name" value="S-adenosyl-L-methionine-dependent methyltransferases"/>
    <property type="match status" value="1"/>
</dbReference>
<protein>
    <submittedName>
        <fullName evidence="10">SAM-dependent methyltransferase</fullName>
    </submittedName>
</protein>
<dbReference type="SUPFAM" id="SSF50249">
    <property type="entry name" value="Nucleic acid-binding proteins"/>
    <property type="match status" value="1"/>
</dbReference>
<keyword evidence="2 6" id="KW-0489">Methyltransferase</keyword>
<dbReference type="PROSITE" id="PS50926">
    <property type="entry name" value="TRAM"/>
    <property type="match status" value="1"/>
</dbReference>
<evidence type="ECO:0000256" key="5">
    <source>
        <dbReference type="ARBA" id="ARBA00023014"/>
    </source>
</evidence>
<dbReference type="InterPro" id="IPR002792">
    <property type="entry name" value="TRAM_dom"/>
</dbReference>
<dbReference type="PANTHER" id="PTHR11061:SF49">
    <property type="entry name" value="23S RRNA (URACIL(1939)-C(5))-METHYLTRANSFERASE RLMD"/>
    <property type="match status" value="1"/>
</dbReference>
<feature type="binding site" evidence="6">
    <location>
        <position position="295"/>
    </location>
    <ligand>
        <name>S-adenosyl-L-methionine</name>
        <dbReference type="ChEBI" id="CHEBI:59789"/>
    </ligand>
</feature>
<evidence type="ECO:0000256" key="1">
    <source>
        <dbReference type="ARBA" id="ARBA00022485"/>
    </source>
</evidence>
<dbReference type="PROSITE" id="PS01230">
    <property type="entry name" value="TRMA_1"/>
    <property type="match status" value="1"/>
</dbReference>
<keyword evidence="1" id="KW-0479">Metal-binding</keyword>
<dbReference type="RefSeq" id="WP_085580437.1">
    <property type="nucleotide sequence ID" value="NZ_JFKA01000002.1"/>
</dbReference>
<evidence type="ECO:0000256" key="3">
    <source>
        <dbReference type="ARBA" id="ARBA00022679"/>
    </source>
</evidence>
<keyword evidence="3 6" id="KW-0808">Transferase</keyword>
<dbReference type="InterPro" id="IPR029063">
    <property type="entry name" value="SAM-dependent_MTases_sf"/>
</dbReference>
<dbReference type="CDD" id="cd02440">
    <property type="entry name" value="AdoMet_MTases"/>
    <property type="match status" value="1"/>
</dbReference>
<dbReference type="Pfam" id="PF05958">
    <property type="entry name" value="tRNA_U5-meth_tr"/>
    <property type="match status" value="1"/>
</dbReference>
<gene>
    <name evidence="10" type="ORF">TMES_05900</name>
</gene>
<evidence type="ECO:0000256" key="2">
    <source>
        <dbReference type="ARBA" id="ARBA00022603"/>
    </source>
</evidence>
<keyword evidence="4 6" id="KW-0949">S-adenosyl-L-methionine</keyword>
<dbReference type="InterPro" id="IPR010280">
    <property type="entry name" value="U5_MeTrfase_fam"/>
</dbReference>
<feature type="active site" description="Nucleophile" evidence="6">
    <location>
        <position position="419"/>
    </location>
</feature>
<feature type="domain" description="TRAM" evidence="9">
    <location>
        <begin position="23"/>
        <end position="86"/>
    </location>
</feature>
<keyword evidence="5" id="KW-0411">Iron-sulfur</keyword>
<dbReference type="Gene3D" id="3.40.50.150">
    <property type="entry name" value="Vaccinia Virus protein VP39"/>
    <property type="match status" value="1"/>
</dbReference>
<dbReference type="STRING" id="1293891.TMES_05900"/>
<dbReference type="OrthoDB" id="9804590at2"/>
<evidence type="ECO:0000313" key="11">
    <source>
        <dbReference type="Proteomes" id="UP000193391"/>
    </source>
</evidence>
<dbReference type="Gene3D" id="2.40.50.140">
    <property type="entry name" value="Nucleic acid-binding proteins"/>
    <property type="match status" value="1"/>
</dbReference>
<evidence type="ECO:0000259" key="9">
    <source>
        <dbReference type="PROSITE" id="PS50926"/>
    </source>
</evidence>
<dbReference type="EMBL" id="JFKA01000002">
    <property type="protein sequence ID" value="OSQ39548.1"/>
    <property type="molecule type" value="Genomic_DNA"/>
</dbReference>
<dbReference type="GO" id="GO:0051539">
    <property type="term" value="F:4 iron, 4 sulfur cluster binding"/>
    <property type="evidence" value="ECO:0007669"/>
    <property type="project" value="UniProtKB-KW"/>
</dbReference>
<comment type="caution">
    <text evidence="10">The sequence shown here is derived from an EMBL/GenBank/DDBJ whole genome shotgun (WGS) entry which is preliminary data.</text>
</comment>